<feature type="compositionally biased region" description="Basic and acidic residues" evidence="5">
    <location>
        <begin position="1"/>
        <end position="11"/>
    </location>
</feature>
<dbReference type="InterPro" id="IPR029055">
    <property type="entry name" value="Ntn_hydrolases_N"/>
</dbReference>
<dbReference type="InterPro" id="IPR017932">
    <property type="entry name" value="GATase_2_dom"/>
</dbReference>
<evidence type="ECO:0000256" key="3">
    <source>
        <dbReference type="ARBA" id="ARBA00022840"/>
    </source>
</evidence>
<comment type="similarity">
    <text evidence="1">Belongs to the asparagine synthetase family.</text>
</comment>
<dbReference type="CDD" id="cd15482">
    <property type="entry name" value="Sialidase_non-viral"/>
    <property type="match status" value="1"/>
</dbReference>
<dbReference type="PANTHER" id="PTHR43284">
    <property type="entry name" value="ASPARAGINE SYNTHETASE (GLUTAMINE-HYDROLYZING)"/>
    <property type="match status" value="1"/>
</dbReference>
<dbReference type="InterPro" id="IPR014729">
    <property type="entry name" value="Rossmann-like_a/b/a_fold"/>
</dbReference>
<dbReference type="Pfam" id="PF13088">
    <property type="entry name" value="BNR_2"/>
    <property type="match status" value="1"/>
</dbReference>
<dbReference type="SUPFAM" id="SSF56235">
    <property type="entry name" value="N-terminal nucleophile aminohydrolases (Ntn hydrolases)"/>
    <property type="match status" value="1"/>
</dbReference>
<proteinExistence type="inferred from homology"/>
<feature type="non-terminal residue" evidence="7">
    <location>
        <position position="915"/>
    </location>
</feature>
<dbReference type="Gene3D" id="3.40.50.620">
    <property type="entry name" value="HUPs"/>
    <property type="match status" value="2"/>
</dbReference>
<dbReference type="InterPro" id="IPR001962">
    <property type="entry name" value="Asn_synthase"/>
</dbReference>
<dbReference type="CDD" id="cd00712">
    <property type="entry name" value="AsnB"/>
    <property type="match status" value="1"/>
</dbReference>
<dbReference type="SUPFAM" id="SSF50939">
    <property type="entry name" value="Sialidases"/>
    <property type="match status" value="1"/>
</dbReference>
<feature type="domain" description="Glutamine amidotransferase type-2" evidence="6">
    <location>
        <begin position="43"/>
        <end position="263"/>
    </location>
</feature>
<comment type="caution">
    <text evidence="7">The sequence shown here is derived from an EMBL/GenBank/DDBJ whole genome shotgun (WGS) entry which is preliminary data.</text>
</comment>
<dbReference type="SUPFAM" id="SSF52402">
    <property type="entry name" value="Adenine nucleotide alpha hydrolases-like"/>
    <property type="match status" value="1"/>
</dbReference>
<dbReference type="Pfam" id="PF00733">
    <property type="entry name" value="Asn_synthase"/>
    <property type="match status" value="1"/>
</dbReference>
<evidence type="ECO:0000256" key="5">
    <source>
        <dbReference type="SAM" id="MobiDB-lite"/>
    </source>
</evidence>
<dbReference type="InterPro" id="IPR033738">
    <property type="entry name" value="AsnB_N"/>
</dbReference>
<feature type="region of interest" description="Disordered" evidence="5">
    <location>
        <begin position="1"/>
        <end position="37"/>
    </location>
</feature>
<evidence type="ECO:0000256" key="4">
    <source>
        <dbReference type="ARBA" id="ARBA00022962"/>
    </source>
</evidence>
<dbReference type="CDD" id="cd01991">
    <property type="entry name" value="Asn_synthase_B_C"/>
    <property type="match status" value="1"/>
</dbReference>
<dbReference type="PROSITE" id="PS51278">
    <property type="entry name" value="GATASE_TYPE_2"/>
    <property type="match status" value="1"/>
</dbReference>
<dbReference type="InterPro" id="IPR051786">
    <property type="entry name" value="ASN_synthetase/amidase"/>
</dbReference>
<evidence type="ECO:0000313" key="8">
    <source>
        <dbReference type="Proteomes" id="UP001642464"/>
    </source>
</evidence>
<dbReference type="Proteomes" id="UP001642464">
    <property type="component" value="Unassembled WGS sequence"/>
</dbReference>
<keyword evidence="3" id="KW-0067">ATP-binding</keyword>
<accession>A0ABP0RNW8</accession>
<dbReference type="InterPro" id="IPR036278">
    <property type="entry name" value="Sialidase_sf"/>
</dbReference>
<evidence type="ECO:0000313" key="7">
    <source>
        <dbReference type="EMBL" id="CAK9102345.1"/>
    </source>
</evidence>
<reference evidence="7 8" key="1">
    <citation type="submission" date="2024-02" db="EMBL/GenBank/DDBJ databases">
        <authorList>
            <person name="Chen Y."/>
            <person name="Shah S."/>
            <person name="Dougan E. K."/>
            <person name="Thang M."/>
            <person name="Chan C."/>
        </authorList>
    </citation>
    <scope>NUCLEOTIDE SEQUENCE [LARGE SCALE GENOMIC DNA]</scope>
</reference>
<dbReference type="Gene3D" id="3.60.20.10">
    <property type="entry name" value="Glutamine Phosphoribosylpyrophosphate, subunit 1, domain 1"/>
    <property type="match status" value="1"/>
</dbReference>
<protein>
    <submittedName>
        <fullName evidence="7">Asparagine synthetase [glutamine-hydrolyzing] 1</fullName>
    </submittedName>
</protein>
<dbReference type="NCBIfam" id="TIGR01536">
    <property type="entry name" value="asn_synth_AEB"/>
    <property type="match status" value="1"/>
</dbReference>
<keyword evidence="4" id="KW-0315">Glutamine amidotransferase</keyword>
<evidence type="ECO:0000259" key="6">
    <source>
        <dbReference type="PROSITE" id="PS51278"/>
    </source>
</evidence>
<organism evidence="7 8">
    <name type="scientific">Durusdinium trenchii</name>
    <dbReference type="NCBI Taxonomy" id="1381693"/>
    <lineage>
        <taxon>Eukaryota</taxon>
        <taxon>Sar</taxon>
        <taxon>Alveolata</taxon>
        <taxon>Dinophyceae</taxon>
        <taxon>Suessiales</taxon>
        <taxon>Symbiodiniaceae</taxon>
        <taxon>Durusdinium</taxon>
    </lineage>
</organism>
<evidence type="ECO:0000256" key="2">
    <source>
        <dbReference type="ARBA" id="ARBA00022741"/>
    </source>
</evidence>
<dbReference type="InterPro" id="IPR006426">
    <property type="entry name" value="Asn_synth_AEB"/>
</dbReference>
<dbReference type="Gene3D" id="2.120.10.10">
    <property type="match status" value="1"/>
</dbReference>
<dbReference type="EMBL" id="CAXAMM010042004">
    <property type="protein sequence ID" value="CAK9102345.1"/>
    <property type="molecule type" value="Genomic_DNA"/>
</dbReference>
<evidence type="ECO:0000256" key="1">
    <source>
        <dbReference type="ARBA" id="ARBA00005752"/>
    </source>
</evidence>
<sequence length="915" mass="103453">MSRLDSRADHRHDRRRSRGRSAAPRRADSDSLVADGVPTDEMCGIAGACWTPDGDPVSPETLKRMTGALRHRGPDDEGFFHSGDSDGNPHRVACGLGHRRLSIIVLSGGHQPLSNEDGTVWIAFNGEIYNYRELRPALEAAGHRFTTETDTEVIVHLYEEHGPECVSFLRGMFAFAIWDARRGEIFLARDRLGQKPLFYRAESHRLTFASELKALLQVPGAPREIDPTAIDLFLTYQYVPHPRSILYGYAKLPPAHWALFDGSTLKVQRYWSPPYSFRDTPALADESLRESESWSPQHWQQQLREALTEAVRLRMRSDVPLGAFLSGGIDSTIIAGLMQQLSDKPIHTFSIGFPIAEFDERSYAREAARHLGTNHHEYLVEPSALAMRPRLIWQYDEPFGDSSAVPTMYLSEVTRREVTVFGWPIWKRLPGATRRGSIVRRATRFGAAIARSPELRYLRWIGIFDDEARHDLYSDSFRERIADHDASWFIQEAYAACPDRDFVTRTTCADVLSYLPCDILTKVDIASMTYGLEARSPFLDLHVAELAARMPIDLKIQGAKGKRVLIDTFRDLLPESIQNRGKMGFGVPIDHWFRDELRSLLEETLLDERTFERGYFRPESLRRLVDEHVSGTQDHAYRLWNLVCLEQWTAVLKGPPLRTPKESHHMPALGSLRLTGFLSAIVTLCLIGPVATAAEPMTTDVFVSGVDGYHTYRIPGLVVSNEGTLLAFCEGRRNDRRDHGDIDMLLKRSTDGGRTWSKAILVYEEGGTESVTIGNPCPVVDRTTGTIWLPFCRDNDRVFVTSSDDDGLTWTPPREITATVKANNWDWYATGPGHGIQLQYGPHKGRLVIPCDCREKLKDGSWDKRGRSLVIYSDDQGQTWKRGQATELGMNECEVVERRDGTLLLSMRNYLGKNL</sequence>
<name>A0ABP0RNW8_9DINO</name>
<keyword evidence="8" id="KW-1185">Reference proteome</keyword>
<gene>
    <name evidence="7" type="ORF">SCF082_LOCUS47839</name>
</gene>
<dbReference type="InterPro" id="IPR011040">
    <property type="entry name" value="Sialidase"/>
</dbReference>
<dbReference type="PANTHER" id="PTHR43284:SF1">
    <property type="entry name" value="ASPARAGINE SYNTHETASE"/>
    <property type="match status" value="1"/>
</dbReference>
<keyword evidence="2" id="KW-0547">Nucleotide-binding</keyword>
<dbReference type="Pfam" id="PF13537">
    <property type="entry name" value="GATase_7"/>
    <property type="match status" value="1"/>
</dbReference>